<dbReference type="EMBL" id="BJZO01000032">
    <property type="protein sequence ID" value="GEO81299.1"/>
    <property type="molecule type" value="Genomic_DNA"/>
</dbReference>
<dbReference type="RefSeq" id="WP_147163338.1">
    <property type="nucleotide sequence ID" value="NZ_BJZO01000032.1"/>
</dbReference>
<dbReference type="PANTHER" id="PTHR46928:SF1">
    <property type="entry name" value="MESENCHYME-SPECIFIC CELL SURFACE GLYCOPROTEIN"/>
    <property type="match status" value="1"/>
</dbReference>
<comment type="caution">
    <text evidence="3">The sequence shown here is derived from an EMBL/GenBank/DDBJ whole genome shotgun (WGS) entry which is preliminary data.</text>
</comment>
<dbReference type="InterPro" id="IPR011048">
    <property type="entry name" value="Haem_d1_sf"/>
</dbReference>
<evidence type="ECO:0000313" key="3">
    <source>
        <dbReference type="EMBL" id="GEO81299.1"/>
    </source>
</evidence>
<dbReference type="SUPFAM" id="SSF63829">
    <property type="entry name" value="Calcium-dependent phosphotriesterase"/>
    <property type="match status" value="1"/>
</dbReference>
<feature type="domain" description="Phytase-like" evidence="2">
    <location>
        <begin position="454"/>
        <end position="719"/>
    </location>
</feature>
<organism evidence="3 4">
    <name type="scientific">Pararhodospirillum oryzae</name>
    <dbReference type="NCBI Taxonomy" id="478448"/>
    <lineage>
        <taxon>Bacteria</taxon>
        <taxon>Pseudomonadati</taxon>
        <taxon>Pseudomonadota</taxon>
        <taxon>Alphaproteobacteria</taxon>
        <taxon>Rhodospirillales</taxon>
        <taxon>Rhodospirillaceae</taxon>
        <taxon>Pararhodospirillum</taxon>
    </lineage>
</organism>
<dbReference type="Pfam" id="PF13449">
    <property type="entry name" value="Phytase-like"/>
    <property type="match status" value="1"/>
</dbReference>
<dbReference type="OrthoDB" id="9803927at2"/>
<sequence length="741" mass="77541">MRASLLASAALLAVCGAGQAAVAADAPRFFVRVATVPVFETLPAGLDPAQKTAAEILAATADGLTAVFTDSPGTSLGVIDLTDPAQPGSRGRVALGGEPTSVSVVGGYALVGVNTSESYTHPSGHIAVVSLKDLAIQARCDVGGQPDSLAVDPKNRFLAVAVENERDEETNNGALPQLPPGHLALFDLGPDGTPTNCQAMRKVDVTGLATIAPEDPEPEFVDLNAEGRVILSLQENNHLVIVDAATGKIVNHFSAGTVSLDTIDTRKDGIIQGTGSLKDIAREPDAVAWLDAHRFVSANEGDYKGGSRGFTVWTDDGTVAYDSGPLMEHLAMRIGHFPEKRAGKKGSEPEGAEMGVFDGERLFFINAERANMVAVFRDMGPGQAPAFVQVLPTGVGPEGVLALPERGLLLVAAEEDSAKDNVRASVSVYARTATRPAYPTLESADDPKTGAPIGWGALSGLAADPKDPARLYTLSDSAYASARIYTLDASQTPARLSGFVEVTGAPQEKLDLEGIATRPNGGFWVVSEGNPDKGLANLLLAVGADGTVERTVTLPDEVARQAGRFGFEGVAVYGDKDHEKVAVAFQRPWQDDPKDQARIGLFDPQADTWTWVRYPLSAPTSPAGGWVGLSEIVSLGDQRFAVIERDNQPGPAAALKQIAVFDLAGVTPAATGADIPVVGKTVVKDLLPVLKATNGWTLDKVEGLCVAANGGVYMLTDNDGVDDATGETLFARLGSRDELFK</sequence>
<reference evidence="3 4" key="1">
    <citation type="submission" date="2019-07" db="EMBL/GenBank/DDBJ databases">
        <title>Whole genome shotgun sequence of Rhodospirillum oryzae NBRC 107573.</title>
        <authorList>
            <person name="Hosoyama A."/>
            <person name="Uohara A."/>
            <person name="Ohji S."/>
            <person name="Ichikawa N."/>
        </authorList>
    </citation>
    <scope>NUCLEOTIDE SEQUENCE [LARGE SCALE GENOMIC DNA]</scope>
    <source>
        <strain evidence="3 4">NBRC 107573</strain>
    </source>
</reference>
<dbReference type="InterPro" id="IPR015943">
    <property type="entry name" value="WD40/YVTN_repeat-like_dom_sf"/>
</dbReference>
<dbReference type="InterPro" id="IPR027372">
    <property type="entry name" value="Phytase-like_dom"/>
</dbReference>
<dbReference type="Gene3D" id="2.130.10.10">
    <property type="entry name" value="YVTN repeat-like/Quinoprotein amine dehydrogenase"/>
    <property type="match status" value="1"/>
</dbReference>
<dbReference type="InterPro" id="IPR052956">
    <property type="entry name" value="Mesenchyme-surface_protein"/>
</dbReference>
<feature type="signal peptide" evidence="1">
    <location>
        <begin position="1"/>
        <end position="20"/>
    </location>
</feature>
<keyword evidence="1" id="KW-0732">Signal</keyword>
<accession>A0A512H767</accession>
<evidence type="ECO:0000259" key="2">
    <source>
        <dbReference type="Pfam" id="PF13449"/>
    </source>
</evidence>
<dbReference type="PANTHER" id="PTHR46928">
    <property type="entry name" value="MESENCHYME-SPECIFIC CELL SURFACE GLYCOPROTEIN"/>
    <property type="match status" value="1"/>
</dbReference>
<evidence type="ECO:0000313" key="4">
    <source>
        <dbReference type="Proteomes" id="UP000321567"/>
    </source>
</evidence>
<dbReference type="AlphaFoldDB" id="A0A512H767"/>
<keyword evidence="4" id="KW-1185">Reference proteome</keyword>
<dbReference type="Proteomes" id="UP000321567">
    <property type="component" value="Unassembled WGS sequence"/>
</dbReference>
<proteinExistence type="predicted"/>
<evidence type="ECO:0000256" key="1">
    <source>
        <dbReference type="SAM" id="SignalP"/>
    </source>
</evidence>
<gene>
    <name evidence="3" type="ORF">ROR02_14300</name>
</gene>
<protein>
    <submittedName>
        <fullName evidence="3">Alkaline phosphatase</fullName>
    </submittedName>
</protein>
<name>A0A512H767_9PROT</name>
<dbReference type="SUPFAM" id="SSF51004">
    <property type="entry name" value="C-terminal (heme d1) domain of cytochrome cd1-nitrite reductase"/>
    <property type="match status" value="1"/>
</dbReference>
<feature type="chain" id="PRO_5021815204" evidence="1">
    <location>
        <begin position="21"/>
        <end position="741"/>
    </location>
</feature>